<dbReference type="GO" id="GO:0016973">
    <property type="term" value="P:poly(A)+ mRNA export from nucleus"/>
    <property type="evidence" value="ECO:0007669"/>
    <property type="project" value="TreeGrafter"/>
</dbReference>
<dbReference type="EMBL" id="SBJO01000093">
    <property type="protein sequence ID" value="KAF9763184.1"/>
    <property type="molecule type" value="Genomic_DNA"/>
</dbReference>
<dbReference type="GO" id="GO:0006368">
    <property type="term" value="P:transcription elongation by RNA polymerase II"/>
    <property type="evidence" value="ECO:0007669"/>
    <property type="project" value="TreeGrafter"/>
</dbReference>
<dbReference type="PANTHER" id="PTHR12732">
    <property type="entry name" value="UNCHARACTERIZED PROTEASOME COMPONENT REGION PCI-CONTAINING"/>
    <property type="match status" value="1"/>
</dbReference>
<dbReference type="GO" id="GO:0003723">
    <property type="term" value="F:RNA binding"/>
    <property type="evidence" value="ECO:0007669"/>
    <property type="project" value="InterPro"/>
</dbReference>
<comment type="caution">
    <text evidence="1">The sequence shown here is derived from an EMBL/GenBank/DDBJ whole genome shotgun (WGS) entry which is preliminary data.</text>
</comment>
<dbReference type="GO" id="GO:0000973">
    <property type="term" value="P:post-transcriptional tethering of RNA polymerase II gene DNA at nuclear periphery"/>
    <property type="evidence" value="ECO:0007669"/>
    <property type="project" value="TreeGrafter"/>
</dbReference>
<reference evidence="1 2" key="1">
    <citation type="journal article" date="2020" name="Genome Biol. Evol.">
        <title>Comparative genomics of strictly vertically transmitted, feminizing microsporidia endosymbionts of amphipod crustaceans.</title>
        <authorList>
            <person name="Cormier A."/>
            <person name="Chebbi M.A."/>
            <person name="Giraud I."/>
            <person name="Wattier R."/>
            <person name="Teixeira M."/>
            <person name="Gilbert C."/>
            <person name="Rigaud T."/>
            <person name="Cordaux R."/>
        </authorList>
    </citation>
    <scope>NUCLEOTIDE SEQUENCE [LARGE SCALE GENOMIC DNA]</scope>
    <source>
        <strain evidence="1 2">Ou3-Ou53</strain>
    </source>
</reference>
<dbReference type="PANTHER" id="PTHR12732:SF0">
    <property type="entry name" value="PCI DOMAIN-CONTAINING PROTEIN 2"/>
    <property type="match status" value="1"/>
</dbReference>
<name>A0A9P6GYH6_9MICR</name>
<sequence>MKYFYVNSLIKDRNGRELAKIFDLNMNLVELKAKKVCGPFGDVLKKQKRLLIEKTYENAEDVVQASFSLLEEGSFVYPVVKTIINNCLMALNHWGGEKNKESLAKILINFTKTSGENETKFYIFNVLFQLYFEINKFGLLENLILISENNRRGKKDFYIYNFYKGLVLFYLDRFAESFEALRIAFRSKKLKSVSAIPFFLCAILNGKFPKESALVKYNCECLINLSQSVKYGIYNQTTLDVENISNFLIKNHLFRPCYTFLPLISFCNLIKRLYYLFSTDAKLEIERIREATEMDHLEIFSLLTSAIDIDMIKGYLSVNKGVVVFSKVNPFPNEINL</sequence>
<dbReference type="Proteomes" id="UP000740883">
    <property type="component" value="Unassembled WGS sequence"/>
</dbReference>
<evidence type="ECO:0000313" key="1">
    <source>
        <dbReference type="EMBL" id="KAF9763184.1"/>
    </source>
</evidence>
<dbReference type="OrthoDB" id="2190904at2759"/>
<dbReference type="Gene3D" id="1.10.10.10">
    <property type="entry name" value="Winged helix-like DNA-binding domain superfamily/Winged helix DNA-binding domain"/>
    <property type="match status" value="1"/>
</dbReference>
<dbReference type="AlphaFoldDB" id="A0A9P6GYH6"/>
<protein>
    <submittedName>
        <fullName evidence="1">PCI domain-containing protein 2</fullName>
    </submittedName>
</protein>
<dbReference type="GO" id="GO:0003690">
    <property type="term" value="F:double-stranded DNA binding"/>
    <property type="evidence" value="ECO:0007669"/>
    <property type="project" value="InterPro"/>
</dbReference>
<gene>
    <name evidence="1" type="primary">Pcid2</name>
    <name evidence="1" type="ORF">NGRA_1452</name>
</gene>
<evidence type="ECO:0000313" key="2">
    <source>
        <dbReference type="Proteomes" id="UP000740883"/>
    </source>
</evidence>
<keyword evidence="2" id="KW-1185">Reference proteome</keyword>
<proteinExistence type="predicted"/>
<dbReference type="InterPro" id="IPR036388">
    <property type="entry name" value="WH-like_DNA-bd_sf"/>
</dbReference>
<accession>A0A9P6GYH6</accession>
<organism evidence="1 2">
    <name type="scientific">Nosema granulosis</name>
    <dbReference type="NCBI Taxonomy" id="83296"/>
    <lineage>
        <taxon>Eukaryota</taxon>
        <taxon>Fungi</taxon>
        <taxon>Fungi incertae sedis</taxon>
        <taxon>Microsporidia</taxon>
        <taxon>Nosematidae</taxon>
        <taxon>Nosema</taxon>
    </lineage>
</organism>
<dbReference type="InterPro" id="IPR045114">
    <property type="entry name" value="Csn12-like"/>
</dbReference>
<dbReference type="GO" id="GO:0070390">
    <property type="term" value="C:transcription export complex 2"/>
    <property type="evidence" value="ECO:0007669"/>
    <property type="project" value="TreeGrafter"/>
</dbReference>